<feature type="domain" description="AMP-dependent synthetase/ligase" evidence="2">
    <location>
        <begin position="11"/>
        <end position="129"/>
    </location>
</feature>
<keyword evidence="4" id="KW-1185">Reference proteome</keyword>
<gene>
    <name evidence="3" type="ORF">Naga_100498g1</name>
</gene>
<dbReference type="EMBL" id="AZIL01002751">
    <property type="protein sequence ID" value="EWM20877.1"/>
    <property type="molecule type" value="Genomic_DNA"/>
</dbReference>
<sequence length="264" mass="28535">MVVSVSQALHHAASSNPSGVAALTYRGPSQACTKTSYNEFLARTLHVVQALSIAFGPHLVAQARVAFLCRNHELLLIYLYAVSELQLIAAPLNTRWGVEEISAALRDCDPAMVVCDADLWPLLRPSLGPESERERDTDGLGKKWEREGKGRSFDREDEGRDPQKQPSMMGFIRGVVLLHARDGGEVEAGVAATRPFLPSPPPPPPPPPRPPPPLALPFPPRCIASSTRRGARAPPKGSCSATRRNSPKHAPRSRWGSTTPGPST</sequence>
<evidence type="ECO:0000256" key="1">
    <source>
        <dbReference type="SAM" id="MobiDB-lite"/>
    </source>
</evidence>
<feature type="region of interest" description="Disordered" evidence="1">
    <location>
        <begin position="193"/>
        <end position="264"/>
    </location>
</feature>
<organism evidence="3 4">
    <name type="scientific">Nannochloropsis gaditana</name>
    <dbReference type="NCBI Taxonomy" id="72520"/>
    <lineage>
        <taxon>Eukaryota</taxon>
        <taxon>Sar</taxon>
        <taxon>Stramenopiles</taxon>
        <taxon>Ochrophyta</taxon>
        <taxon>Eustigmatophyceae</taxon>
        <taxon>Eustigmatales</taxon>
        <taxon>Monodopsidaceae</taxon>
        <taxon>Nannochloropsis</taxon>
    </lineage>
</organism>
<accession>W7T287</accession>
<dbReference type="OrthoDB" id="10253115at2759"/>
<evidence type="ECO:0000259" key="2">
    <source>
        <dbReference type="Pfam" id="PF00501"/>
    </source>
</evidence>
<feature type="region of interest" description="Disordered" evidence="1">
    <location>
        <begin position="126"/>
        <end position="168"/>
    </location>
</feature>
<feature type="compositionally biased region" description="Polar residues" evidence="1">
    <location>
        <begin position="255"/>
        <end position="264"/>
    </location>
</feature>
<dbReference type="AlphaFoldDB" id="W7T287"/>
<name>W7T287_9STRA</name>
<dbReference type="InterPro" id="IPR000873">
    <property type="entry name" value="AMP-dep_synth/lig_dom"/>
</dbReference>
<protein>
    <submittedName>
        <fullName evidence="3">Amp-dependent synthetase and ligase</fullName>
    </submittedName>
</protein>
<dbReference type="InterPro" id="IPR042099">
    <property type="entry name" value="ANL_N_sf"/>
</dbReference>
<evidence type="ECO:0000313" key="4">
    <source>
        <dbReference type="Proteomes" id="UP000019335"/>
    </source>
</evidence>
<reference evidence="3 4" key="1">
    <citation type="journal article" date="2014" name="Mol. Plant">
        <title>Chromosome Scale Genome Assembly and Transcriptome Profiling of Nannochloropsis gaditana in Nitrogen Depletion.</title>
        <authorList>
            <person name="Corteggiani Carpinelli E."/>
            <person name="Telatin A."/>
            <person name="Vitulo N."/>
            <person name="Forcato C."/>
            <person name="D'Angelo M."/>
            <person name="Schiavon R."/>
            <person name="Vezzi A."/>
            <person name="Giacometti G.M."/>
            <person name="Morosinotto T."/>
            <person name="Valle G."/>
        </authorList>
    </citation>
    <scope>NUCLEOTIDE SEQUENCE [LARGE SCALE GENOMIC DNA]</scope>
    <source>
        <strain evidence="3 4">B-31</strain>
    </source>
</reference>
<dbReference type="Proteomes" id="UP000019335">
    <property type="component" value="Unassembled WGS sequence"/>
</dbReference>
<feature type="compositionally biased region" description="Pro residues" evidence="1">
    <location>
        <begin position="197"/>
        <end position="220"/>
    </location>
</feature>
<dbReference type="Gene3D" id="3.40.50.12780">
    <property type="entry name" value="N-terminal domain of ligase-like"/>
    <property type="match status" value="1"/>
</dbReference>
<dbReference type="GO" id="GO:0016874">
    <property type="term" value="F:ligase activity"/>
    <property type="evidence" value="ECO:0007669"/>
    <property type="project" value="UniProtKB-KW"/>
</dbReference>
<keyword evidence="3" id="KW-0436">Ligase</keyword>
<proteinExistence type="predicted"/>
<comment type="caution">
    <text evidence="3">The sequence shown here is derived from an EMBL/GenBank/DDBJ whole genome shotgun (WGS) entry which is preliminary data.</text>
</comment>
<feature type="compositionally biased region" description="Basic and acidic residues" evidence="1">
    <location>
        <begin position="130"/>
        <end position="163"/>
    </location>
</feature>
<dbReference type="SUPFAM" id="SSF56801">
    <property type="entry name" value="Acetyl-CoA synthetase-like"/>
    <property type="match status" value="1"/>
</dbReference>
<dbReference type="Pfam" id="PF00501">
    <property type="entry name" value="AMP-binding"/>
    <property type="match status" value="1"/>
</dbReference>
<evidence type="ECO:0000313" key="3">
    <source>
        <dbReference type="EMBL" id="EWM20877.1"/>
    </source>
</evidence>